<dbReference type="EMBL" id="NWTN01000026">
    <property type="protein sequence ID" value="PRQ65112.1"/>
    <property type="molecule type" value="Genomic_DNA"/>
</dbReference>
<accession>A0ABX5D642</accession>
<dbReference type="Proteomes" id="UP000238163">
    <property type="component" value="Unassembled WGS sequence"/>
</dbReference>
<dbReference type="Pfam" id="PF13728">
    <property type="entry name" value="TraF"/>
    <property type="match status" value="1"/>
</dbReference>
<sequence>MRTRWPLCLLAPFLCLFTSAVSLANDQTFSERYGIFFVFESTCSGCMKIAPTLSSFTEQHGIYVKAISKDGKSLRTWTKPWSADKNGTLYRLKVEEAPTPALILRDTYTGQNLPIGIGVMTREQLSERLYQLTNYHLEAN</sequence>
<comment type="caution">
    <text evidence="2">The sequence shown here is derived from an EMBL/GenBank/DDBJ whole genome shotgun (WGS) entry which is preliminary data.</text>
</comment>
<dbReference type="RefSeq" id="WP_106008852.1">
    <property type="nucleotide sequence ID" value="NZ_JAKEUH010000124.1"/>
</dbReference>
<name>A0ABX5D642_9VIBR</name>
<proteinExistence type="predicted"/>
<feature type="signal peptide" evidence="1">
    <location>
        <begin position="1"/>
        <end position="24"/>
    </location>
</feature>
<dbReference type="SUPFAM" id="SSF52833">
    <property type="entry name" value="Thioredoxin-like"/>
    <property type="match status" value="1"/>
</dbReference>
<reference evidence="2 3" key="1">
    <citation type="submission" date="2018-03" db="EMBL/GenBank/DDBJ databases">
        <title>Genetic Diversity and Phenotypic Plasticity of AHL Mediated Quorum Sensing in Environmental Strains of Vibrio mediterranei.</title>
        <authorList>
            <person name="Lantoine F."/>
            <person name="Vouve F."/>
        </authorList>
    </citation>
    <scope>NUCLEOTIDE SEQUENCE [LARGE SCALE GENOMIC DNA]</scope>
    <source>
        <strain evidence="2 3">17LN0615E</strain>
    </source>
</reference>
<keyword evidence="1" id="KW-0732">Signal</keyword>
<organism evidence="2 3">
    <name type="scientific">Vibrio mediterranei</name>
    <dbReference type="NCBI Taxonomy" id="689"/>
    <lineage>
        <taxon>Bacteria</taxon>
        <taxon>Pseudomonadati</taxon>
        <taxon>Pseudomonadota</taxon>
        <taxon>Gammaproteobacteria</taxon>
        <taxon>Vibrionales</taxon>
        <taxon>Vibrionaceae</taxon>
        <taxon>Vibrio</taxon>
    </lineage>
</organism>
<protein>
    <submittedName>
        <fullName evidence="2">Uncharacterized protein</fullName>
    </submittedName>
</protein>
<feature type="chain" id="PRO_5046051201" evidence="1">
    <location>
        <begin position="25"/>
        <end position="140"/>
    </location>
</feature>
<keyword evidence="3" id="KW-1185">Reference proteome</keyword>
<gene>
    <name evidence="2" type="ORF">COR51_23615</name>
</gene>
<evidence type="ECO:0000313" key="2">
    <source>
        <dbReference type="EMBL" id="PRQ65112.1"/>
    </source>
</evidence>
<dbReference type="InterPro" id="IPR039555">
    <property type="entry name" value="TraF/TrbB"/>
</dbReference>
<evidence type="ECO:0000313" key="3">
    <source>
        <dbReference type="Proteomes" id="UP000238163"/>
    </source>
</evidence>
<evidence type="ECO:0000256" key="1">
    <source>
        <dbReference type="SAM" id="SignalP"/>
    </source>
</evidence>
<dbReference type="InterPro" id="IPR036249">
    <property type="entry name" value="Thioredoxin-like_sf"/>
</dbReference>